<feature type="compositionally biased region" description="Basic residues" evidence="1">
    <location>
        <begin position="368"/>
        <end position="379"/>
    </location>
</feature>
<protein>
    <submittedName>
        <fullName evidence="2">Uncharacterized protein</fullName>
    </submittedName>
</protein>
<reference evidence="2 3" key="1">
    <citation type="submission" date="2020-10" db="EMBL/GenBank/DDBJ databases">
        <title>The Coptis chinensis genome and diversification of protoberbering-type alkaloids.</title>
        <authorList>
            <person name="Wang B."/>
            <person name="Shu S."/>
            <person name="Song C."/>
            <person name="Liu Y."/>
        </authorList>
    </citation>
    <scope>NUCLEOTIDE SEQUENCE [LARGE SCALE GENOMIC DNA]</scope>
    <source>
        <strain evidence="2">HL-2020</strain>
        <tissue evidence="2">Leaf</tissue>
    </source>
</reference>
<proteinExistence type="predicted"/>
<dbReference type="Proteomes" id="UP000631114">
    <property type="component" value="Unassembled WGS sequence"/>
</dbReference>
<evidence type="ECO:0000313" key="3">
    <source>
        <dbReference type="Proteomes" id="UP000631114"/>
    </source>
</evidence>
<comment type="caution">
    <text evidence="2">The sequence shown here is derived from an EMBL/GenBank/DDBJ whole genome shotgun (WGS) entry which is preliminary data.</text>
</comment>
<evidence type="ECO:0000256" key="1">
    <source>
        <dbReference type="SAM" id="MobiDB-lite"/>
    </source>
</evidence>
<dbReference type="AlphaFoldDB" id="A0A835I7M7"/>
<dbReference type="EMBL" id="JADFTS010000003">
    <property type="protein sequence ID" value="KAF9613940.1"/>
    <property type="molecule type" value="Genomic_DNA"/>
</dbReference>
<feature type="compositionally biased region" description="Polar residues" evidence="1">
    <location>
        <begin position="315"/>
        <end position="352"/>
    </location>
</feature>
<name>A0A835I7M7_9MAGN</name>
<dbReference type="OrthoDB" id="1746101at2759"/>
<sequence>MQYFFDSITRRYREKFGNMDYLENQEIEIKPLFGIGEQALNKEDTIEDLLHFLESEKFKNKEDFVERYKNLSSFNELEVLPVSMANDTPNSFSAIFTEVIKDMEKSLPPKIERILRVEMSPIQKHTMARPLLGKKPFMIHYGGNWETTILGKINSNDYKGGMQKYVKVDGDEFCLIDLKRDVQKLVGEGVGFQIASIIQGYICRITQDKDLMYLWDELKPEKDKKYHIFVFPIPTSQKPTRAPVIPSTAAPVKSPTKIALPVKSSKPMSPAVKSPQKIPPPVKSSKKISPAVKSLKKIPPPVKSPQNIPSPVPTTPKNKSVQISQSVRRSPRFTETPQPSQTSVNPTSTGQKAQILPKVKGPNTPTGKRPKYSQKSPIRRSARFHILVTKPVLGPNGEPLVLEISDDEVAEDVEGSKNMVESQLPPMDQDFCTQNIHEYLDELEHASEGLNDDENVENMVYESDNTELNGELNGGLNGELNDGLNGEFNGGLNVELNAELNAGSDDEGDKYKYDKTFGPVFGSWMDAGYDSAESASDDDEYNPTDSDYSNNDLDNDIDPMVVDEEVHNLEEELQGSVLANVMGLSRNIYEEEEVAKVADPVVEKFGLCELKPKMSWPLH</sequence>
<keyword evidence="3" id="KW-1185">Reference proteome</keyword>
<accession>A0A835I7M7</accession>
<feature type="compositionally biased region" description="Pro residues" evidence="1">
    <location>
        <begin position="298"/>
        <end position="314"/>
    </location>
</feature>
<evidence type="ECO:0000313" key="2">
    <source>
        <dbReference type="EMBL" id="KAF9613940.1"/>
    </source>
</evidence>
<feature type="region of interest" description="Disordered" evidence="1">
    <location>
        <begin position="531"/>
        <end position="554"/>
    </location>
</feature>
<gene>
    <name evidence="2" type="ORF">IFM89_013475</name>
</gene>
<organism evidence="2 3">
    <name type="scientific">Coptis chinensis</name>
    <dbReference type="NCBI Taxonomy" id="261450"/>
    <lineage>
        <taxon>Eukaryota</taxon>
        <taxon>Viridiplantae</taxon>
        <taxon>Streptophyta</taxon>
        <taxon>Embryophyta</taxon>
        <taxon>Tracheophyta</taxon>
        <taxon>Spermatophyta</taxon>
        <taxon>Magnoliopsida</taxon>
        <taxon>Ranunculales</taxon>
        <taxon>Ranunculaceae</taxon>
        <taxon>Coptidoideae</taxon>
        <taxon>Coptis</taxon>
    </lineage>
</organism>
<feature type="region of interest" description="Disordered" evidence="1">
    <location>
        <begin position="261"/>
        <end position="379"/>
    </location>
</feature>